<protein>
    <submittedName>
        <fullName evidence="1">Uncharacterized protein</fullName>
    </submittedName>
</protein>
<accession>A0ACC2W0Q9</accession>
<keyword evidence="2" id="KW-1185">Reference proteome</keyword>
<dbReference type="EMBL" id="JASBWT010000005">
    <property type="protein sequence ID" value="KAJ9104441.1"/>
    <property type="molecule type" value="Genomic_DNA"/>
</dbReference>
<name>A0ACC2W0Q9_9TREE</name>
<organism evidence="1 2">
    <name type="scientific">Naganishia friedmannii</name>
    <dbReference type="NCBI Taxonomy" id="89922"/>
    <lineage>
        <taxon>Eukaryota</taxon>
        <taxon>Fungi</taxon>
        <taxon>Dikarya</taxon>
        <taxon>Basidiomycota</taxon>
        <taxon>Agaricomycotina</taxon>
        <taxon>Tremellomycetes</taxon>
        <taxon>Filobasidiales</taxon>
        <taxon>Filobasidiaceae</taxon>
        <taxon>Naganishia</taxon>
    </lineage>
</organism>
<gene>
    <name evidence="1" type="ORF">QFC21_001936</name>
</gene>
<reference evidence="1" key="1">
    <citation type="submission" date="2023-04" db="EMBL/GenBank/DDBJ databases">
        <title>Draft Genome sequencing of Naganishia species isolated from polar environments using Oxford Nanopore Technology.</title>
        <authorList>
            <person name="Leo P."/>
            <person name="Venkateswaran K."/>
        </authorList>
    </citation>
    <scope>NUCLEOTIDE SEQUENCE</scope>
    <source>
        <strain evidence="1">MNA-CCFEE 5423</strain>
    </source>
</reference>
<sequence length="207" mass="22712">MSTSLAEGSYKPLTGPYSASATDLILSLLPESSSLSSEIPTEVHVTTFLRAALRAAQADCNEECAKTADVKLGLEKTDLEYSRLRLEKRSLEGAVAALRVEQALVKARYQWELEQIAQREELAATLQARRENMQRDSSLLKKKAILADSTLDELHQLMAKAKQALAEVVLPTDPEATEDEDVEMERTELPTPEEEVAPSSPLSSIDG</sequence>
<evidence type="ECO:0000313" key="2">
    <source>
        <dbReference type="Proteomes" id="UP001227268"/>
    </source>
</evidence>
<evidence type="ECO:0000313" key="1">
    <source>
        <dbReference type="EMBL" id="KAJ9104441.1"/>
    </source>
</evidence>
<comment type="caution">
    <text evidence="1">The sequence shown here is derived from an EMBL/GenBank/DDBJ whole genome shotgun (WGS) entry which is preliminary data.</text>
</comment>
<proteinExistence type="predicted"/>
<dbReference type="Proteomes" id="UP001227268">
    <property type="component" value="Unassembled WGS sequence"/>
</dbReference>